<dbReference type="SUPFAM" id="SSF52047">
    <property type="entry name" value="RNI-like"/>
    <property type="match status" value="1"/>
</dbReference>
<dbReference type="InterPro" id="IPR032675">
    <property type="entry name" value="LRR_dom_sf"/>
</dbReference>
<keyword evidence="2" id="KW-1185">Reference proteome</keyword>
<sequence length="426" mass="48306">MNAADSIILQPRPYERLSGKLLLLPLLPPRQPTKHLPAEIWYHIFALALLDDERNDLARSLLLVCSFFKEIASSLWYSKVSITKITTLEKFYKILYDADQKWDSIPRIPYSTPGRWVQILNLSKLEFTGQAQALLLDSLLTNLFPLVPFLACLYINPSFVISRRALDALASKDGIENLRALEGLSYLPPPSPLVEDDPFVRMLRRCTGLEVLDIVGQGSPPDLSFSIDDGPMLSQPFSPLDLPKLHTLHILAMHSSPLLLALLNSPLLGLRKLAITPYHDLPYPTSLTSRFIEVHGDRLRSLAFLTLKSWPTRLRPSPHTILHDCPVLRHLALERPVPALILQDQHPLEILTIPRPDAEFWRVLQGLLPKLPKLTMIRMRDVRWVREGISSHARNAGVQGEMRDWVRRLGKNGVLVVDADWRGLRG</sequence>
<dbReference type="InParanoid" id="A0A0C2XPT7"/>
<dbReference type="AlphaFoldDB" id="A0A0C2XPT7"/>
<dbReference type="STRING" id="946122.A0A0C2XPT7"/>
<evidence type="ECO:0000313" key="2">
    <source>
        <dbReference type="Proteomes" id="UP000054549"/>
    </source>
</evidence>
<accession>A0A0C2XPT7</accession>
<organism evidence="1 2">
    <name type="scientific">Amanita muscaria (strain Koide BX008)</name>
    <dbReference type="NCBI Taxonomy" id="946122"/>
    <lineage>
        <taxon>Eukaryota</taxon>
        <taxon>Fungi</taxon>
        <taxon>Dikarya</taxon>
        <taxon>Basidiomycota</taxon>
        <taxon>Agaricomycotina</taxon>
        <taxon>Agaricomycetes</taxon>
        <taxon>Agaricomycetidae</taxon>
        <taxon>Agaricales</taxon>
        <taxon>Pluteineae</taxon>
        <taxon>Amanitaceae</taxon>
        <taxon>Amanita</taxon>
    </lineage>
</organism>
<name>A0A0C2XPT7_AMAMK</name>
<dbReference type="OrthoDB" id="2595178at2759"/>
<evidence type="ECO:0000313" key="1">
    <source>
        <dbReference type="EMBL" id="KIL71631.1"/>
    </source>
</evidence>
<protein>
    <submittedName>
        <fullName evidence="1">Uncharacterized protein</fullName>
    </submittedName>
</protein>
<dbReference type="Gene3D" id="3.80.10.10">
    <property type="entry name" value="Ribonuclease Inhibitor"/>
    <property type="match status" value="1"/>
</dbReference>
<dbReference type="EMBL" id="KN818222">
    <property type="protein sequence ID" value="KIL71631.1"/>
    <property type="molecule type" value="Genomic_DNA"/>
</dbReference>
<dbReference type="HOGENOM" id="CLU_035065_0_0_1"/>
<reference evidence="1 2" key="1">
    <citation type="submission" date="2014-04" db="EMBL/GenBank/DDBJ databases">
        <title>Evolutionary Origins and Diversification of the Mycorrhizal Mutualists.</title>
        <authorList>
            <consortium name="DOE Joint Genome Institute"/>
            <consortium name="Mycorrhizal Genomics Consortium"/>
            <person name="Kohler A."/>
            <person name="Kuo A."/>
            <person name="Nagy L.G."/>
            <person name="Floudas D."/>
            <person name="Copeland A."/>
            <person name="Barry K.W."/>
            <person name="Cichocki N."/>
            <person name="Veneault-Fourrey C."/>
            <person name="LaButti K."/>
            <person name="Lindquist E.A."/>
            <person name="Lipzen A."/>
            <person name="Lundell T."/>
            <person name="Morin E."/>
            <person name="Murat C."/>
            <person name="Riley R."/>
            <person name="Ohm R."/>
            <person name="Sun H."/>
            <person name="Tunlid A."/>
            <person name="Henrissat B."/>
            <person name="Grigoriev I.V."/>
            <person name="Hibbett D.S."/>
            <person name="Martin F."/>
        </authorList>
    </citation>
    <scope>NUCLEOTIDE SEQUENCE [LARGE SCALE GENOMIC DNA]</scope>
    <source>
        <strain evidence="1 2">Koide BX008</strain>
    </source>
</reference>
<gene>
    <name evidence="1" type="ORF">M378DRAFT_183012</name>
</gene>
<dbReference type="Proteomes" id="UP000054549">
    <property type="component" value="Unassembled WGS sequence"/>
</dbReference>
<proteinExistence type="predicted"/>